<dbReference type="PANTHER" id="PTHR11802:SF3">
    <property type="entry name" value="RETINOID-INDUCIBLE SERINE CARBOXYPEPTIDASE"/>
    <property type="match status" value="1"/>
</dbReference>
<keyword evidence="4" id="KW-0732">Signal</keyword>
<protein>
    <submittedName>
        <fullName evidence="8">Jg13913 protein</fullName>
    </submittedName>
</protein>
<name>A0A8S4SKT2_9NEOP</name>
<evidence type="ECO:0000256" key="2">
    <source>
        <dbReference type="ARBA" id="ARBA00022645"/>
    </source>
</evidence>
<keyword evidence="7" id="KW-0812">Transmembrane</keyword>
<comment type="similarity">
    <text evidence="1">Belongs to the peptidase S10 family.</text>
</comment>
<keyword evidence="6" id="KW-0325">Glycoprotein</keyword>
<dbReference type="InterPro" id="IPR029058">
    <property type="entry name" value="AB_hydrolase_fold"/>
</dbReference>
<evidence type="ECO:0000256" key="7">
    <source>
        <dbReference type="SAM" id="Phobius"/>
    </source>
</evidence>
<keyword evidence="7" id="KW-0472">Membrane</keyword>
<keyword evidence="9" id="KW-1185">Reference proteome</keyword>
<sequence>MKKITIGLFVILGLLVGAGLGVLIWWLIPNENVYETILLEGGIGDVKSTAAFTRIHGHGDMFWWFYPTLADSPTRRPVILWLHGITETPSSFLANFGMFGPYDKNLNRRSDSWVNEYNLLFVDAPLGTGFSTSNIPQNSSTAEFPGVDQNAEYLFRTLQSFYDVHEEYRFAPLYICSQGDGSQLALALTLKIVSEEVIWTSVRGIILGSPVISPALALTKLGFYLNQLGYVDSKGKATIESFSEQTNSLVQSEAFQEAFDQFTSLGNFVNEKTGAVAVNLAHIVEKLTRDSSNRDYFGEKAYLGSVFHSHINYFMDTVVAPALGISETVKYDSQREAVVRAFGSSYMKPIVDKVEHILKNTNLEVNIYNGNLDAVSNTPGQLEWVNQLSWSGQAEFLNTSRTTIAVNRLIEGYSRESRRLRFYWINVAGQLVPLDNPVGIRRVLSRITNR</sequence>
<evidence type="ECO:0000256" key="6">
    <source>
        <dbReference type="ARBA" id="ARBA00023180"/>
    </source>
</evidence>
<organism evidence="8 9">
    <name type="scientific">Pararge aegeria aegeria</name>
    <dbReference type="NCBI Taxonomy" id="348720"/>
    <lineage>
        <taxon>Eukaryota</taxon>
        <taxon>Metazoa</taxon>
        <taxon>Ecdysozoa</taxon>
        <taxon>Arthropoda</taxon>
        <taxon>Hexapoda</taxon>
        <taxon>Insecta</taxon>
        <taxon>Pterygota</taxon>
        <taxon>Neoptera</taxon>
        <taxon>Endopterygota</taxon>
        <taxon>Lepidoptera</taxon>
        <taxon>Glossata</taxon>
        <taxon>Ditrysia</taxon>
        <taxon>Papilionoidea</taxon>
        <taxon>Nymphalidae</taxon>
        <taxon>Satyrinae</taxon>
        <taxon>Satyrini</taxon>
        <taxon>Parargina</taxon>
        <taxon>Pararge</taxon>
    </lineage>
</organism>
<dbReference type="PANTHER" id="PTHR11802">
    <property type="entry name" value="SERINE PROTEASE FAMILY S10 SERINE CARBOXYPEPTIDASE"/>
    <property type="match status" value="1"/>
</dbReference>
<keyword evidence="3" id="KW-0645">Protease</keyword>
<dbReference type="Proteomes" id="UP000838756">
    <property type="component" value="Unassembled WGS sequence"/>
</dbReference>
<dbReference type="Pfam" id="PF00450">
    <property type="entry name" value="Peptidase_S10"/>
    <property type="match status" value="1"/>
</dbReference>
<dbReference type="EMBL" id="CAKXAJ010026232">
    <property type="protein sequence ID" value="CAH2263460.1"/>
    <property type="molecule type" value="Genomic_DNA"/>
</dbReference>
<keyword evidence="7" id="KW-1133">Transmembrane helix</keyword>
<evidence type="ECO:0000256" key="1">
    <source>
        <dbReference type="ARBA" id="ARBA00009431"/>
    </source>
</evidence>
<keyword evidence="2" id="KW-0121">Carboxypeptidase</keyword>
<accession>A0A8S4SKT2</accession>
<evidence type="ECO:0000313" key="8">
    <source>
        <dbReference type="EMBL" id="CAH2263460.1"/>
    </source>
</evidence>
<feature type="transmembrane region" description="Helical" evidence="7">
    <location>
        <begin position="7"/>
        <end position="28"/>
    </location>
</feature>
<comment type="caution">
    <text evidence="8">The sequence shown here is derived from an EMBL/GenBank/DDBJ whole genome shotgun (WGS) entry which is preliminary data.</text>
</comment>
<dbReference type="GO" id="GO:0006508">
    <property type="term" value="P:proteolysis"/>
    <property type="evidence" value="ECO:0007669"/>
    <property type="project" value="UniProtKB-KW"/>
</dbReference>
<dbReference type="SUPFAM" id="SSF53474">
    <property type="entry name" value="alpha/beta-Hydrolases"/>
    <property type="match status" value="1"/>
</dbReference>
<gene>
    <name evidence="8" type="primary">jg13913</name>
    <name evidence="8" type="ORF">PAEG_LOCUS24363</name>
</gene>
<evidence type="ECO:0000256" key="4">
    <source>
        <dbReference type="ARBA" id="ARBA00022729"/>
    </source>
</evidence>
<evidence type="ECO:0000256" key="3">
    <source>
        <dbReference type="ARBA" id="ARBA00022670"/>
    </source>
</evidence>
<keyword evidence="5" id="KW-0378">Hydrolase</keyword>
<dbReference type="AlphaFoldDB" id="A0A8S4SKT2"/>
<evidence type="ECO:0000256" key="5">
    <source>
        <dbReference type="ARBA" id="ARBA00022801"/>
    </source>
</evidence>
<dbReference type="Gene3D" id="3.40.50.1820">
    <property type="entry name" value="alpha/beta hydrolase"/>
    <property type="match status" value="1"/>
</dbReference>
<reference evidence="8" key="1">
    <citation type="submission" date="2022-03" db="EMBL/GenBank/DDBJ databases">
        <authorList>
            <person name="Lindestad O."/>
        </authorList>
    </citation>
    <scope>NUCLEOTIDE SEQUENCE</scope>
</reference>
<dbReference type="OrthoDB" id="443318at2759"/>
<evidence type="ECO:0000313" key="9">
    <source>
        <dbReference type="Proteomes" id="UP000838756"/>
    </source>
</evidence>
<proteinExistence type="inferred from homology"/>
<dbReference type="GO" id="GO:0004185">
    <property type="term" value="F:serine-type carboxypeptidase activity"/>
    <property type="evidence" value="ECO:0007669"/>
    <property type="project" value="InterPro"/>
</dbReference>
<dbReference type="InterPro" id="IPR001563">
    <property type="entry name" value="Peptidase_S10"/>
</dbReference>